<comment type="similarity">
    <text evidence="1">Belongs to the glycosyltransferase 10 family.</text>
</comment>
<reference evidence="6 7" key="1">
    <citation type="submission" date="2018-03" db="EMBL/GenBank/DDBJ databases">
        <title>Genomic Encyclopedia of Archaeal and Bacterial Type Strains, Phase II (KMG-II): from individual species to whole genera.</title>
        <authorList>
            <person name="Goeker M."/>
        </authorList>
    </citation>
    <scope>NUCLEOTIDE SEQUENCE [LARGE SCALE GENOMIC DNA]</scope>
    <source>
        <strain evidence="6 7">DSM 24859</strain>
    </source>
</reference>
<dbReference type="AlphaFoldDB" id="A0A2P8HJN8"/>
<evidence type="ECO:0000313" key="6">
    <source>
        <dbReference type="EMBL" id="PSL46436.1"/>
    </source>
</evidence>
<feature type="domain" description="Alpha-(1,3)-fucosyltransferase FucT N-terminal" evidence="5">
    <location>
        <begin position="21"/>
        <end position="118"/>
    </location>
</feature>
<evidence type="ECO:0000313" key="7">
    <source>
        <dbReference type="Proteomes" id="UP000240971"/>
    </source>
</evidence>
<organism evidence="6 7">
    <name type="scientific">Chitinophaga niastensis</name>
    <dbReference type="NCBI Taxonomy" id="536980"/>
    <lineage>
        <taxon>Bacteria</taxon>
        <taxon>Pseudomonadati</taxon>
        <taxon>Bacteroidota</taxon>
        <taxon>Chitinophagia</taxon>
        <taxon>Chitinophagales</taxon>
        <taxon>Chitinophagaceae</taxon>
        <taxon>Chitinophaga</taxon>
    </lineage>
</organism>
<dbReference type="Pfam" id="PF00852">
    <property type="entry name" value="Glyco_transf_10"/>
    <property type="match status" value="1"/>
</dbReference>
<evidence type="ECO:0000259" key="4">
    <source>
        <dbReference type="Pfam" id="PF00852"/>
    </source>
</evidence>
<keyword evidence="7" id="KW-1185">Reference proteome</keyword>
<evidence type="ECO:0000256" key="3">
    <source>
        <dbReference type="ARBA" id="ARBA00022679"/>
    </source>
</evidence>
<keyword evidence="3 6" id="KW-0808">Transferase</keyword>
<accession>A0A2P8HJN8</accession>
<evidence type="ECO:0000256" key="2">
    <source>
        <dbReference type="ARBA" id="ARBA00022676"/>
    </source>
</evidence>
<dbReference type="PANTHER" id="PTHR11929:SF194">
    <property type="entry name" value="ALPHA-(1,3)-FUCOSYLTRANSFERASE 10"/>
    <property type="match status" value="1"/>
</dbReference>
<dbReference type="InterPro" id="IPR041058">
    <property type="entry name" value="FucT_N"/>
</dbReference>
<name>A0A2P8HJN8_CHINA</name>
<dbReference type="Pfam" id="PF18025">
    <property type="entry name" value="FucT_N"/>
    <property type="match status" value="1"/>
</dbReference>
<feature type="domain" description="Fucosyltransferase C-terminal" evidence="4">
    <location>
        <begin position="144"/>
        <end position="281"/>
    </location>
</feature>
<dbReference type="InterPro" id="IPR055270">
    <property type="entry name" value="Glyco_tran_10_C"/>
</dbReference>
<proteinExistence type="inferred from homology"/>
<dbReference type="SUPFAM" id="SSF53756">
    <property type="entry name" value="UDP-Glycosyltransferase/glycogen phosphorylase"/>
    <property type="match status" value="1"/>
</dbReference>
<gene>
    <name evidence="6" type="ORF">CLV51_103415</name>
</gene>
<keyword evidence="2 6" id="KW-0328">Glycosyltransferase</keyword>
<comment type="caution">
    <text evidence="6">The sequence shown here is derived from an EMBL/GenBank/DDBJ whole genome shotgun (WGS) entry which is preliminary data.</text>
</comment>
<sequence length="312" mass="36217">MGLYRESVDYAYHPDDNHIEALNFWTSQKPKELWLYQFIVHHFSSLLDKNNSLLISSVFGPKKAIKLSESRVKLFYTGENLRRFPKYKDHCKGIVDIAVGFDYVNEEYYQRFPIWIDYSFQPTADSKMIKQVISGFVNKDLCADKDKKFASLVCSHDKKNIRTNLFRSLSKIDKVASAGRYLNNTNELKEVFNDDKGKFIGSYKFNICPENTNKEGYVTEKIFDAIKSNTIPIYWGSNNNPEPDVLNKDAILFYDGRGSLASLNKQVEELHHHPRRYADFINQPKFQPHAAEYIADCFNGLHSKIHKLLTSK</sequence>
<dbReference type="InterPro" id="IPR001503">
    <property type="entry name" value="Glyco_trans_10"/>
</dbReference>
<dbReference type="Proteomes" id="UP000240971">
    <property type="component" value="Unassembled WGS sequence"/>
</dbReference>
<dbReference type="InterPro" id="IPR038577">
    <property type="entry name" value="GT10-like_C_sf"/>
</dbReference>
<dbReference type="GO" id="GO:0016020">
    <property type="term" value="C:membrane"/>
    <property type="evidence" value="ECO:0007669"/>
    <property type="project" value="InterPro"/>
</dbReference>
<protein>
    <submittedName>
        <fullName evidence="6">Glycosyl transferase family 10 (Putative fucosyltransferase)</fullName>
    </submittedName>
</protein>
<evidence type="ECO:0000256" key="1">
    <source>
        <dbReference type="ARBA" id="ARBA00008919"/>
    </source>
</evidence>
<dbReference type="PANTHER" id="PTHR11929">
    <property type="entry name" value="ALPHA- 1,3 -FUCOSYLTRANSFERASE"/>
    <property type="match status" value="1"/>
</dbReference>
<dbReference type="Gene3D" id="3.40.50.11660">
    <property type="entry name" value="Glycosyl transferase family 10, C-terminal domain"/>
    <property type="match status" value="1"/>
</dbReference>
<dbReference type="EMBL" id="PYAW01000003">
    <property type="protein sequence ID" value="PSL46436.1"/>
    <property type="molecule type" value="Genomic_DNA"/>
</dbReference>
<dbReference type="GO" id="GO:0008417">
    <property type="term" value="F:fucosyltransferase activity"/>
    <property type="evidence" value="ECO:0007669"/>
    <property type="project" value="InterPro"/>
</dbReference>
<evidence type="ECO:0000259" key="5">
    <source>
        <dbReference type="Pfam" id="PF18025"/>
    </source>
</evidence>